<dbReference type="GeneID" id="9627257"/>
<evidence type="ECO:0000313" key="2">
    <source>
        <dbReference type="EMBL" id="EFJ46310.1"/>
    </source>
</evidence>
<feature type="region of interest" description="Disordered" evidence="1">
    <location>
        <begin position="1344"/>
        <end position="1440"/>
    </location>
</feature>
<dbReference type="KEGG" id="vcn:VOLCADRAFT_93457"/>
<dbReference type="EMBL" id="GL378352">
    <property type="protein sequence ID" value="EFJ46310.1"/>
    <property type="molecule type" value="Genomic_DNA"/>
</dbReference>
<feature type="region of interest" description="Disordered" evidence="1">
    <location>
        <begin position="468"/>
        <end position="497"/>
    </location>
</feature>
<feature type="region of interest" description="Disordered" evidence="1">
    <location>
        <begin position="594"/>
        <end position="627"/>
    </location>
</feature>
<feature type="compositionally biased region" description="Gly residues" evidence="1">
    <location>
        <begin position="1375"/>
        <end position="1385"/>
    </location>
</feature>
<gene>
    <name evidence="2" type="primary">rlsD</name>
    <name evidence="2" type="ORF">VOLCADRAFT_93457</name>
</gene>
<feature type="compositionally biased region" description="Low complexity" evidence="1">
    <location>
        <begin position="1156"/>
        <end position="1165"/>
    </location>
</feature>
<name>D8U265_VOLCA</name>
<feature type="compositionally biased region" description="Gly residues" evidence="1">
    <location>
        <begin position="847"/>
        <end position="861"/>
    </location>
</feature>
<dbReference type="OrthoDB" id="552741at2759"/>
<dbReference type="InParanoid" id="D8U265"/>
<feature type="region of interest" description="Disordered" evidence="1">
    <location>
        <begin position="1156"/>
        <end position="1181"/>
    </location>
</feature>
<dbReference type="RefSeq" id="XP_002952757.1">
    <property type="nucleotide sequence ID" value="XM_002952711.1"/>
</dbReference>
<sequence length="1453" mass="144974">MALKSNTTLAIVRIVWRINYLEQAISTFWEGSVVSKGALLKPQRNWPGLQPRRLLMLLARTQPSLKDLAAAAAGLSAESGSSDSCGGCIGTPHSLSNTSLGLTHAGVVATAAPRPNAAPPGCDLDPSPPHAETSHTVAQAQVHRYGSGMLSAGESKQQQQQHNNLMLRGEELQRNAKRAAAAAATANGAFATSHHGIVEAALQQLQMLAASQDMGCVTGDARDAGSDDGGGGGNGAAAGAATATGSQLQSGAAPAARPRIGRGGSYNSSPGGQLPATAPYDLLGEQQGAAAGGGAGGVHDGPMHVRRSSSMGTAAAAAAAALAAAAAADCVDGDGGDFATGQGRWPRRKQGKLSATSDLLGDELSPDDGGGGGGGGGGDGGGRQGGEGPQGGHSDGPSRAAAAAAAAAAVLSGASSAQQQQHQGLNLHGSGNGSGSGAAKAGAAAGGGGRGARAAAVAARRCTPTAEAPDVGGLDIDDGQDGAGALGGGAAMPSELPPPVEVTVAVRVGSGRASEEDLRYGNGSYVRGPACGVFEPALYMSRMDCIRYHGQLISRSHFEKIGGSNMAKWYRSIRVLPDLEPLGEWLERHGMPVTKGPARRYRPRKQPGGGGGVSNDGGGEASGGGGGEVEVAAPIKYRAGSGEVCSSSCGGGGAGAAAQRSHGAAVHLLQQQQHLQQQQQLLQLQEIAAARHQYGEVADPGSIPGVVKLENGGAAGGGGAVTPELPQSAAAAAGAPSEDEAEGTAALISLSMQVANGSTAAPKGLRNGGGAAADTSSAQRLMQRRQPPPPALQPPPQPPGRQRGPQSQYPSGGGGGGGGEALGKFEIEGEGDGEVPVRAGATEADGAPGGGGGGSGGGGGNFQQLRTAMRGGGTPVDGPLGRAPPPSRSAGPPQCAKDVAAAMVAAAAARAEAAAAAPQPPPQHQQLSLGGPSAAAAARRRAIAGNPVSEDVPEFVNHVGTSGEPGYARTSGYGDEVDDGEEEYGGYNLPAWQCGGGPGARAAPDDPGFGANAIGRHSASRLHGGGGGGGPASVSLDGVLQHLPPPPPGGYPPAAAARGAARDLPPHLMHALYGRVSEHDGTGDTWAGDGDPGQYGGEYGEEEMDAEDEQLQAHLMSVGAPALLLSIQLEQAELYDKLRRLERVRRRLEAIQQQQERQQSLLRSSGSNLESAGGGRRGPATRYDVMEQHPAAAAAAVALDERVGRRVGGKRPRTSDVAHGVYLGGGVRDLDDDLYGLHDSGGGGALDALRLAEMYAAGPPAAASGGGGGGMHLGRSAMTGAALPLVRIVHRSQLPARGGDAREMAILSEDNDVYGNGYGGEGLALRGELAEAVARLPPSAHAVLRQQAWQRMQSRADAGPPLPPQPPGNRSHHAAGGGGGGGGGPPSEDPRAAAYYAAQLAGGGPRSRAVVGYGRRQRGDEPGGGGAASAAATRGYEDDWEQVERGMYERARV</sequence>
<feature type="compositionally biased region" description="Gly residues" evidence="1">
    <location>
        <begin position="481"/>
        <end position="490"/>
    </location>
</feature>
<evidence type="ECO:0000313" key="3">
    <source>
        <dbReference type="Proteomes" id="UP000001058"/>
    </source>
</evidence>
<protein>
    <submittedName>
        <fullName evidence="2">RegA-like protein RlsD</fullName>
    </submittedName>
</protein>
<feature type="region of interest" description="Disordered" evidence="1">
    <location>
        <begin position="759"/>
        <end position="973"/>
    </location>
</feature>
<feature type="region of interest" description="Disordered" evidence="1">
    <location>
        <begin position="219"/>
        <end position="307"/>
    </location>
</feature>
<feature type="compositionally biased region" description="Low complexity" evidence="1">
    <location>
        <begin position="237"/>
        <end position="258"/>
    </location>
</feature>
<accession>D8U265</accession>
<feature type="compositionally biased region" description="Low complexity" evidence="1">
    <location>
        <begin position="900"/>
        <end position="917"/>
    </location>
</feature>
<proteinExistence type="predicted"/>
<feature type="compositionally biased region" description="Pro residues" evidence="1">
    <location>
        <begin position="786"/>
        <end position="799"/>
    </location>
</feature>
<dbReference type="Proteomes" id="UP000001058">
    <property type="component" value="Unassembled WGS sequence"/>
</dbReference>
<reference evidence="2 3" key="1">
    <citation type="journal article" date="2010" name="Science">
        <title>Genomic analysis of organismal complexity in the multicellular green alga Volvox carteri.</title>
        <authorList>
            <person name="Prochnik S.E."/>
            <person name="Umen J."/>
            <person name="Nedelcu A.M."/>
            <person name="Hallmann A."/>
            <person name="Miller S.M."/>
            <person name="Nishii I."/>
            <person name="Ferris P."/>
            <person name="Kuo A."/>
            <person name="Mitros T."/>
            <person name="Fritz-Laylin L.K."/>
            <person name="Hellsten U."/>
            <person name="Chapman J."/>
            <person name="Simakov O."/>
            <person name="Rensing S.A."/>
            <person name="Terry A."/>
            <person name="Pangilinan J."/>
            <person name="Kapitonov V."/>
            <person name="Jurka J."/>
            <person name="Salamov A."/>
            <person name="Shapiro H."/>
            <person name="Schmutz J."/>
            <person name="Grimwood J."/>
            <person name="Lindquist E."/>
            <person name="Lucas S."/>
            <person name="Grigoriev I.V."/>
            <person name="Schmitt R."/>
            <person name="Kirk D."/>
            <person name="Rokhsar D.S."/>
        </authorList>
    </citation>
    <scope>NUCLEOTIDE SEQUENCE [LARGE SCALE GENOMIC DNA]</scope>
    <source>
        <strain evidence="3">f. Nagariensis / Eve</strain>
    </source>
</reference>
<feature type="compositionally biased region" description="Gly residues" evidence="1">
    <location>
        <begin position="607"/>
        <end position="627"/>
    </location>
</feature>
<feature type="region of interest" description="Disordered" evidence="1">
    <location>
        <begin position="339"/>
        <end position="449"/>
    </location>
</feature>
<feature type="compositionally biased region" description="Gly residues" evidence="1">
    <location>
        <begin position="290"/>
        <end position="299"/>
    </location>
</feature>
<feature type="region of interest" description="Disordered" evidence="1">
    <location>
        <begin position="715"/>
        <end position="742"/>
    </location>
</feature>
<feature type="compositionally biased region" description="Gly residues" evidence="1">
    <location>
        <begin position="368"/>
        <end position="394"/>
    </location>
</feature>
<organism evidence="3">
    <name type="scientific">Volvox carteri f. nagariensis</name>
    <dbReference type="NCBI Taxonomy" id="3068"/>
    <lineage>
        <taxon>Eukaryota</taxon>
        <taxon>Viridiplantae</taxon>
        <taxon>Chlorophyta</taxon>
        <taxon>core chlorophytes</taxon>
        <taxon>Chlorophyceae</taxon>
        <taxon>CS clade</taxon>
        <taxon>Chlamydomonadales</taxon>
        <taxon>Volvocaceae</taxon>
        <taxon>Volvox</taxon>
    </lineage>
</organism>
<keyword evidence="3" id="KW-1185">Reference proteome</keyword>
<evidence type="ECO:0000256" key="1">
    <source>
        <dbReference type="SAM" id="MobiDB-lite"/>
    </source>
</evidence>
<feature type="compositionally biased region" description="Gly residues" evidence="1">
    <location>
        <begin position="811"/>
        <end position="821"/>
    </location>
</feature>
<feature type="compositionally biased region" description="Low complexity" evidence="1">
    <location>
        <begin position="395"/>
        <end position="421"/>
    </location>
</feature>
<feature type="compositionally biased region" description="Gly residues" evidence="1">
    <location>
        <begin position="227"/>
        <end position="236"/>
    </location>
</feature>